<feature type="domain" description="LD-carboxypeptidase N-terminal" evidence="7">
    <location>
        <begin position="18"/>
        <end position="135"/>
    </location>
</feature>
<accession>A0A9J7BTK2</accession>
<dbReference type="KEGG" id="orp:MOP44_27285"/>
<comment type="similarity">
    <text evidence="1">Belongs to the peptidase S66 family.</text>
</comment>
<dbReference type="Gene3D" id="3.50.30.60">
    <property type="entry name" value="LD-carboxypeptidase A C-terminal domain-like"/>
    <property type="match status" value="1"/>
</dbReference>
<feature type="domain" description="LD-carboxypeptidase C-terminal" evidence="8">
    <location>
        <begin position="179"/>
        <end position="295"/>
    </location>
</feature>
<dbReference type="InterPro" id="IPR003507">
    <property type="entry name" value="S66_fam"/>
</dbReference>
<dbReference type="PANTHER" id="PTHR30237">
    <property type="entry name" value="MURAMOYLTETRAPEPTIDE CARBOXYPEPTIDASE"/>
    <property type="match status" value="1"/>
</dbReference>
<name>A0A9J7BTK2_9BACT</name>
<proteinExistence type="inferred from homology"/>
<keyword evidence="3" id="KW-0645">Protease</keyword>
<evidence type="ECO:0000259" key="8">
    <source>
        <dbReference type="Pfam" id="PF17676"/>
    </source>
</evidence>
<dbReference type="RefSeq" id="WP_260793742.1">
    <property type="nucleotide sequence ID" value="NZ_CP093313.1"/>
</dbReference>
<dbReference type="Proteomes" id="UP001059380">
    <property type="component" value="Chromosome"/>
</dbReference>
<dbReference type="Gene3D" id="3.40.50.10740">
    <property type="entry name" value="Class I glutamine amidotransferase-like"/>
    <property type="match status" value="1"/>
</dbReference>
<dbReference type="GO" id="GO:0008236">
    <property type="term" value="F:serine-type peptidase activity"/>
    <property type="evidence" value="ECO:0007669"/>
    <property type="project" value="UniProtKB-KW"/>
</dbReference>
<dbReference type="AlphaFoldDB" id="A0A9J7BTK2"/>
<keyword evidence="10" id="KW-1185">Reference proteome</keyword>
<dbReference type="InterPro" id="IPR040921">
    <property type="entry name" value="Peptidase_S66C"/>
</dbReference>
<evidence type="ECO:0000256" key="4">
    <source>
        <dbReference type="ARBA" id="ARBA00022801"/>
    </source>
</evidence>
<sequence length="316" mass="33964">MESAPLVRLAPVEEGAGVSIVAPASFARQDRIDDGVKGLQAAGFVPRFAENALARGPLFFAGTPEQRISDLHSAFADTEAHMIMALRGGYGSNYLLDRLDLELIRSHPKPFFAYSDLTGIQLHLLDKLGLPVFHGPMLAADFYLEDGVHLASFNAALAGEPYTVGAAEGLRSLRKGSASGTLYGGCLSIIVSLLGTAYEPQTEGKLLFLEDVGAKPYQIDRMLWQLRHAGKLDGVRGIVFGEMLDCASPGVGPELLEQAILSALEGIDVPVAFGLRSGHVSRQNVTLTFGVQAELEMGEETELRIFEPAVKKSENR</sequence>
<evidence type="ECO:0000256" key="5">
    <source>
        <dbReference type="ARBA" id="ARBA00022825"/>
    </source>
</evidence>
<dbReference type="SUPFAM" id="SSF141986">
    <property type="entry name" value="LD-carboxypeptidase A C-terminal domain-like"/>
    <property type="match status" value="1"/>
</dbReference>
<protein>
    <submittedName>
        <fullName evidence="9">LD-carboxypeptidase</fullName>
    </submittedName>
</protein>
<dbReference type="CDD" id="cd07025">
    <property type="entry name" value="Peptidase_S66"/>
    <property type="match status" value="1"/>
</dbReference>
<dbReference type="Pfam" id="PF17676">
    <property type="entry name" value="Peptidase_S66C"/>
    <property type="match status" value="1"/>
</dbReference>
<dbReference type="PANTHER" id="PTHR30237:SF2">
    <property type="entry name" value="MUREIN TETRAPEPTIDE CARBOXYPEPTIDASE"/>
    <property type="match status" value="1"/>
</dbReference>
<organism evidence="9 10">
    <name type="scientific">Occallatibacter riparius</name>
    <dbReference type="NCBI Taxonomy" id="1002689"/>
    <lineage>
        <taxon>Bacteria</taxon>
        <taxon>Pseudomonadati</taxon>
        <taxon>Acidobacteriota</taxon>
        <taxon>Terriglobia</taxon>
        <taxon>Terriglobales</taxon>
        <taxon>Acidobacteriaceae</taxon>
        <taxon>Occallatibacter</taxon>
    </lineage>
</organism>
<evidence type="ECO:0000256" key="6">
    <source>
        <dbReference type="PIRSR" id="PIRSR028757-1"/>
    </source>
</evidence>
<feature type="active site" description="Nucleophile" evidence="6">
    <location>
        <position position="115"/>
    </location>
</feature>
<dbReference type="PIRSF" id="PIRSF028757">
    <property type="entry name" value="LD-carboxypeptidase"/>
    <property type="match status" value="1"/>
</dbReference>
<keyword evidence="2" id="KW-0121">Carboxypeptidase</keyword>
<dbReference type="GO" id="GO:0006508">
    <property type="term" value="P:proteolysis"/>
    <property type="evidence" value="ECO:0007669"/>
    <property type="project" value="UniProtKB-KW"/>
</dbReference>
<dbReference type="EMBL" id="CP093313">
    <property type="protein sequence ID" value="UWZ84238.1"/>
    <property type="molecule type" value="Genomic_DNA"/>
</dbReference>
<feature type="active site" description="Charge relay system" evidence="6">
    <location>
        <position position="210"/>
    </location>
</feature>
<reference evidence="9" key="1">
    <citation type="submission" date="2021-04" db="EMBL/GenBank/DDBJ databases">
        <title>Phylogenetic analysis of Acidobacteriaceae.</title>
        <authorList>
            <person name="Qiu L."/>
            <person name="Zhang Q."/>
        </authorList>
    </citation>
    <scope>NUCLEOTIDE SEQUENCE</scope>
    <source>
        <strain evidence="9">DSM 25168</strain>
    </source>
</reference>
<evidence type="ECO:0000256" key="3">
    <source>
        <dbReference type="ARBA" id="ARBA00022670"/>
    </source>
</evidence>
<gene>
    <name evidence="9" type="ORF">MOP44_27285</name>
</gene>
<evidence type="ECO:0000256" key="2">
    <source>
        <dbReference type="ARBA" id="ARBA00022645"/>
    </source>
</evidence>
<dbReference type="InterPro" id="IPR040449">
    <property type="entry name" value="Peptidase_S66_N"/>
</dbReference>
<dbReference type="InterPro" id="IPR027478">
    <property type="entry name" value="LdcA_N"/>
</dbReference>
<evidence type="ECO:0000256" key="1">
    <source>
        <dbReference type="ARBA" id="ARBA00010233"/>
    </source>
</evidence>
<dbReference type="InterPro" id="IPR027461">
    <property type="entry name" value="Carboxypeptidase_A_C_sf"/>
</dbReference>
<feature type="active site" description="Charge relay system" evidence="6">
    <location>
        <position position="279"/>
    </location>
</feature>
<dbReference type="InterPro" id="IPR029062">
    <property type="entry name" value="Class_I_gatase-like"/>
</dbReference>
<dbReference type="SUPFAM" id="SSF52317">
    <property type="entry name" value="Class I glutamine amidotransferase-like"/>
    <property type="match status" value="1"/>
</dbReference>
<keyword evidence="5" id="KW-0720">Serine protease</keyword>
<evidence type="ECO:0000313" key="9">
    <source>
        <dbReference type="EMBL" id="UWZ84238.1"/>
    </source>
</evidence>
<dbReference type="GO" id="GO:0004180">
    <property type="term" value="F:carboxypeptidase activity"/>
    <property type="evidence" value="ECO:0007669"/>
    <property type="project" value="UniProtKB-KW"/>
</dbReference>
<keyword evidence="4" id="KW-0378">Hydrolase</keyword>
<dbReference type="Pfam" id="PF02016">
    <property type="entry name" value="Peptidase_S66"/>
    <property type="match status" value="1"/>
</dbReference>
<evidence type="ECO:0000313" key="10">
    <source>
        <dbReference type="Proteomes" id="UP001059380"/>
    </source>
</evidence>
<evidence type="ECO:0000259" key="7">
    <source>
        <dbReference type="Pfam" id="PF02016"/>
    </source>
</evidence>